<dbReference type="Proteomes" id="UP000198367">
    <property type="component" value="Chromosome"/>
</dbReference>
<sequence length="200" mass="21816">MKNLLVGIFVFLTVCGCAASVASKYNTSTKVDQFENRTTISMTGGVIDADYLGIVSNPAELNPFVIKDSANKIIALGVKFSMEQLSTAARGSWLNIGKGSTATFLLNNGNDKLVLVADDGVIDYSVSSGQRQVYVKEFDNGVFGISPEQLKKLADAQSVEIRVKGLNSSIDFPRRPNNSIVKAFLPNLNKFYYQEVQPYL</sequence>
<gene>
    <name evidence="2" type="ORF">CF168_18830</name>
</gene>
<dbReference type="KEGG" id="sbj:CF168_18830"/>
<evidence type="ECO:0000313" key="3">
    <source>
        <dbReference type="Proteomes" id="UP000198367"/>
    </source>
</evidence>
<dbReference type="PROSITE" id="PS51257">
    <property type="entry name" value="PROKAR_LIPOPROTEIN"/>
    <property type="match status" value="1"/>
</dbReference>
<evidence type="ECO:0008006" key="4">
    <source>
        <dbReference type="Google" id="ProtNLM"/>
    </source>
</evidence>
<accession>A0A220URG5</accession>
<dbReference type="RefSeq" id="WP_089068639.1">
    <property type="nucleotide sequence ID" value="NZ_CP022358.1"/>
</dbReference>
<reference evidence="2 3" key="1">
    <citation type="submission" date="2017-07" db="EMBL/GenBank/DDBJ databases">
        <title>Phenotypical and genomic characterization of a clinical isolate of Shewanella bicestrii sp. nov. producing an extended-spectrum beta-lactamase and a new oxacillinase variant.</title>
        <authorList>
            <person name="Jousset A.B."/>
            <person name="Bonnin R.A."/>
            <person name="Girlich D."/>
            <person name="Dabos L."/>
            <person name="Potron A."/>
            <person name="Dortet L."/>
            <person name="Glaser P."/>
            <person name="Naas T."/>
        </authorList>
    </citation>
    <scope>NUCLEOTIDE SEQUENCE [LARGE SCALE GENOMIC DNA]</scope>
    <source>
        <strain evidence="2 3">JAB-1</strain>
    </source>
</reference>
<keyword evidence="1" id="KW-0732">Signal</keyword>
<evidence type="ECO:0000313" key="2">
    <source>
        <dbReference type="EMBL" id="ASK70759.1"/>
    </source>
</evidence>
<protein>
    <recommendedName>
        <fullName evidence="4">Lipoprotein</fullName>
    </recommendedName>
</protein>
<proteinExistence type="predicted"/>
<organism evidence="2 3">
    <name type="scientific">Shewanella bicestrii</name>
    <dbReference type="NCBI Taxonomy" id="2018305"/>
    <lineage>
        <taxon>Bacteria</taxon>
        <taxon>Pseudomonadati</taxon>
        <taxon>Pseudomonadota</taxon>
        <taxon>Gammaproteobacteria</taxon>
        <taxon>Alteromonadales</taxon>
        <taxon>Shewanellaceae</taxon>
        <taxon>Shewanella</taxon>
    </lineage>
</organism>
<feature type="chain" id="PRO_5012058490" description="Lipoprotein" evidence="1">
    <location>
        <begin position="20"/>
        <end position="200"/>
    </location>
</feature>
<evidence type="ECO:0000256" key="1">
    <source>
        <dbReference type="SAM" id="SignalP"/>
    </source>
</evidence>
<name>A0A220URG5_9GAMM</name>
<dbReference type="EMBL" id="CP022358">
    <property type="protein sequence ID" value="ASK70759.1"/>
    <property type="molecule type" value="Genomic_DNA"/>
</dbReference>
<dbReference type="AlphaFoldDB" id="A0A220URG5"/>
<feature type="signal peptide" evidence="1">
    <location>
        <begin position="1"/>
        <end position="19"/>
    </location>
</feature>
<keyword evidence="3" id="KW-1185">Reference proteome</keyword>